<dbReference type="SUPFAM" id="SSF50729">
    <property type="entry name" value="PH domain-like"/>
    <property type="match status" value="1"/>
</dbReference>
<dbReference type="GO" id="GO:0030833">
    <property type="term" value="P:regulation of actin filament polymerization"/>
    <property type="evidence" value="ECO:0007669"/>
    <property type="project" value="TreeGrafter"/>
</dbReference>
<dbReference type="STRING" id="303518.ENSPNYP00000012058"/>
<dbReference type="InterPro" id="IPR035899">
    <property type="entry name" value="DBL_dom_sf"/>
</dbReference>
<dbReference type="InterPro" id="IPR000219">
    <property type="entry name" value="DH_dom"/>
</dbReference>
<dbReference type="PROSITE" id="PS50003">
    <property type="entry name" value="PH_DOMAIN"/>
    <property type="match status" value="1"/>
</dbReference>
<dbReference type="PANTHER" id="PTHR45924:SF3">
    <property type="entry name" value="PLECKSTRIN HOMOLOGY DOMAIN-CONTAINING FAMILY G MEMBER 2"/>
    <property type="match status" value="1"/>
</dbReference>
<feature type="domain" description="DH" evidence="3">
    <location>
        <begin position="55"/>
        <end position="221"/>
    </location>
</feature>
<dbReference type="InterPro" id="IPR055251">
    <property type="entry name" value="SOS1_NGEF_PH"/>
</dbReference>
<dbReference type="Gene3D" id="2.30.29.30">
    <property type="entry name" value="Pleckstrin-homology domain (PH domain)/Phosphotyrosine-binding domain (PTB)"/>
    <property type="match status" value="1"/>
</dbReference>
<dbReference type="Pfam" id="PF22697">
    <property type="entry name" value="SOS1_NGEF_PH"/>
    <property type="match status" value="1"/>
</dbReference>
<organism evidence="4">
    <name type="scientific">Pundamilia nyererei</name>
    <dbReference type="NCBI Taxonomy" id="303518"/>
    <lineage>
        <taxon>Eukaryota</taxon>
        <taxon>Metazoa</taxon>
        <taxon>Chordata</taxon>
        <taxon>Craniata</taxon>
        <taxon>Vertebrata</taxon>
        <taxon>Euteleostomi</taxon>
        <taxon>Actinopterygii</taxon>
        <taxon>Neopterygii</taxon>
        <taxon>Teleostei</taxon>
        <taxon>Neoteleostei</taxon>
        <taxon>Acanthomorphata</taxon>
        <taxon>Ovalentaria</taxon>
        <taxon>Cichlomorphae</taxon>
        <taxon>Cichliformes</taxon>
        <taxon>Cichlidae</taxon>
        <taxon>African cichlids</taxon>
        <taxon>Pseudocrenilabrinae</taxon>
        <taxon>Haplochromini</taxon>
        <taxon>Pundamilia</taxon>
    </lineage>
</organism>
<evidence type="ECO:0000259" key="3">
    <source>
        <dbReference type="PROSITE" id="PS50010"/>
    </source>
</evidence>
<keyword evidence="1" id="KW-0597">Phosphoprotein</keyword>
<dbReference type="PROSITE" id="PS50010">
    <property type="entry name" value="DH_2"/>
    <property type="match status" value="1"/>
</dbReference>
<protein>
    <recommendedName>
        <fullName evidence="5">DH domain-containing protein</fullName>
    </recommendedName>
</protein>
<dbReference type="InterPro" id="IPR001849">
    <property type="entry name" value="PH_domain"/>
</dbReference>
<reference evidence="4" key="1">
    <citation type="submission" date="2023-09" db="UniProtKB">
        <authorList>
            <consortium name="Ensembl"/>
        </authorList>
    </citation>
    <scope>IDENTIFICATION</scope>
</reference>
<dbReference type="SMART" id="SM00233">
    <property type="entry name" value="PH"/>
    <property type="match status" value="1"/>
</dbReference>
<dbReference type="GO" id="GO:0005085">
    <property type="term" value="F:guanyl-nucleotide exchange factor activity"/>
    <property type="evidence" value="ECO:0007669"/>
    <property type="project" value="InterPro"/>
</dbReference>
<proteinExistence type="predicted"/>
<dbReference type="Gene3D" id="1.20.900.10">
    <property type="entry name" value="Dbl homology (DH) domain"/>
    <property type="match status" value="1"/>
</dbReference>
<dbReference type="InterPro" id="IPR011993">
    <property type="entry name" value="PH-like_dom_sf"/>
</dbReference>
<name>A0A3B4FQZ4_9CICH</name>
<dbReference type="PANTHER" id="PTHR45924">
    <property type="entry name" value="FI17866P1"/>
    <property type="match status" value="1"/>
</dbReference>
<evidence type="ECO:0000259" key="2">
    <source>
        <dbReference type="PROSITE" id="PS50003"/>
    </source>
</evidence>
<dbReference type="SMART" id="SM00325">
    <property type="entry name" value="RhoGEF"/>
    <property type="match status" value="1"/>
</dbReference>
<accession>A0A3B4FQZ4</accession>
<evidence type="ECO:0000256" key="1">
    <source>
        <dbReference type="ARBA" id="ARBA00022553"/>
    </source>
</evidence>
<dbReference type="AlphaFoldDB" id="A0A3B4FQZ4"/>
<evidence type="ECO:0000313" key="4">
    <source>
        <dbReference type="Ensembl" id="ENSPNYP00000012058.1"/>
    </source>
</evidence>
<feature type="domain" description="PH" evidence="2">
    <location>
        <begin position="245"/>
        <end position="343"/>
    </location>
</feature>
<sequence length="364" mass="41854">HQITTAARQSDLSPHYLLIIFKCMANLTEPKPWGLAGTLLGQRPVPERVCAEQEVETLTLTLCVCLQDYLGCIIDCGALPLKPEQVSTLFCNIEDIYEFNSDLLEDLERSPHAAAIAECFVERVKSIVVLMLLLCVHSSVAVLRECMKNESLVRFFQERQATLSHSLPLETYLLKPVQRILKYHLLLQELSKHFDKSEPGYEVVEDAIVTMTAVAWYINDMKRKQEHAVRLQEIESLLVNWTGPDLSGFGELVLEGSFKVHRVKKERAFFLFDKMLLIAKKRMEQFVYSTHIFCCNLLLVENLKDPLCFRVSDQTIPKQQHVVQTKNQEEKRLWVHYLKRLIVENHPASLPHKVSRFTCPGLPV</sequence>
<dbReference type="GeneTree" id="ENSGT00940000165970"/>
<dbReference type="GO" id="GO:0031267">
    <property type="term" value="F:small GTPase binding"/>
    <property type="evidence" value="ECO:0007669"/>
    <property type="project" value="TreeGrafter"/>
</dbReference>
<dbReference type="InterPro" id="IPR043324">
    <property type="entry name" value="PH_PLEKHG1_G2_G3"/>
</dbReference>
<evidence type="ECO:0008006" key="5">
    <source>
        <dbReference type="Google" id="ProtNLM"/>
    </source>
</evidence>
<dbReference type="Ensembl" id="ENSPNYT00000012350.1">
    <property type="protein sequence ID" value="ENSPNYP00000012058.1"/>
    <property type="gene ID" value="ENSPNYG00000009130.1"/>
</dbReference>
<dbReference type="Pfam" id="PF00621">
    <property type="entry name" value="RhoGEF"/>
    <property type="match status" value="1"/>
</dbReference>
<dbReference type="CDD" id="cd13243">
    <property type="entry name" value="PH_PLEKHG1_G2_G3"/>
    <property type="match status" value="1"/>
</dbReference>
<dbReference type="SUPFAM" id="SSF48065">
    <property type="entry name" value="DBL homology domain (DH-domain)"/>
    <property type="match status" value="1"/>
</dbReference>